<dbReference type="Pfam" id="PF07530">
    <property type="entry name" value="PRE_C2HC"/>
    <property type="match status" value="1"/>
</dbReference>
<sequence>MSRNTSKRNLSSSSLSPSTKSCDNRSKVFITPNRYASLSEDNAFDQEVFSPPSITLPSKEQCSTPPSYVEPSSSKKEFSYAPPFYLSSGYDFNTLKKSLFDLVNPSGIMFKNTPKYLIIRTDGAVNYNSVQSYLVANEMIKYHTYLPKPMKPYVVYIRHLHPSTTVEDIQASLIDMGHEVIRVYNVKHHITKCPLPLFRIDLKVAENNCDILKLDLLLHTRIKVELPKKKRSPPQCHDCQAFYHTSNFCHQSPRCVKCGDNHYTSECTKPPSEPAKCALCSGPHTASYRGCPVFKKLNDNRSKSQLPKSIRLPVLNQNIVTNTSTYKSPDVVCEDHARQPQTKSYAEAVKIDNSSVEAFATILSQFISNFNSLISPLISLLTEVVHKRFSP</sequence>
<gene>
    <name evidence="3" type="ORF">g.99021</name>
</gene>
<evidence type="ECO:0000313" key="3">
    <source>
        <dbReference type="EMBL" id="MBY13819.1"/>
    </source>
</evidence>
<protein>
    <submittedName>
        <fullName evidence="3">Nucleic-acid-binding protein</fullName>
    </submittedName>
</protein>
<dbReference type="InterPro" id="IPR006579">
    <property type="entry name" value="Pre_C2HC_dom"/>
</dbReference>
<name>A0A2S2N9K2_SCHGA</name>
<accession>A0A2S2N9K2</accession>
<dbReference type="SMART" id="SM00596">
    <property type="entry name" value="PRE_C2HC"/>
    <property type="match status" value="1"/>
</dbReference>
<dbReference type="AlphaFoldDB" id="A0A2S2N9K2"/>
<evidence type="ECO:0000256" key="1">
    <source>
        <dbReference type="SAM" id="MobiDB-lite"/>
    </source>
</evidence>
<dbReference type="PANTHER" id="PTHR33273:SF2">
    <property type="entry name" value="ENDONUCLEASE_EXONUCLEASE_PHOSPHATASE DOMAIN-CONTAINING PROTEIN"/>
    <property type="match status" value="1"/>
</dbReference>
<reference evidence="3" key="1">
    <citation type="submission" date="2018-04" db="EMBL/GenBank/DDBJ databases">
        <title>Transcriptome of Schizaphis graminum biotype I.</title>
        <authorList>
            <person name="Scully E.D."/>
            <person name="Geib S.M."/>
            <person name="Palmer N.A."/>
            <person name="Koch K."/>
            <person name="Bradshaw J."/>
            <person name="Heng-Moss T."/>
            <person name="Sarath G."/>
        </authorList>
    </citation>
    <scope>NUCLEOTIDE SEQUENCE</scope>
</reference>
<dbReference type="PANTHER" id="PTHR33273">
    <property type="entry name" value="DOMAIN-CONTAINING PROTEIN, PUTATIVE-RELATED"/>
    <property type="match status" value="1"/>
</dbReference>
<feature type="domain" description="Pre-C2HC" evidence="2">
    <location>
        <begin position="166"/>
        <end position="234"/>
    </location>
</feature>
<proteinExistence type="predicted"/>
<dbReference type="EMBL" id="GGMR01001200">
    <property type="protein sequence ID" value="MBY13819.1"/>
    <property type="molecule type" value="Transcribed_RNA"/>
</dbReference>
<organism evidence="3">
    <name type="scientific">Schizaphis graminum</name>
    <name type="common">Green bug aphid</name>
    <dbReference type="NCBI Taxonomy" id="13262"/>
    <lineage>
        <taxon>Eukaryota</taxon>
        <taxon>Metazoa</taxon>
        <taxon>Ecdysozoa</taxon>
        <taxon>Arthropoda</taxon>
        <taxon>Hexapoda</taxon>
        <taxon>Insecta</taxon>
        <taxon>Pterygota</taxon>
        <taxon>Neoptera</taxon>
        <taxon>Paraneoptera</taxon>
        <taxon>Hemiptera</taxon>
        <taxon>Sternorrhyncha</taxon>
        <taxon>Aphidomorpha</taxon>
        <taxon>Aphidoidea</taxon>
        <taxon>Aphididae</taxon>
        <taxon>Aphidini</taxon>
        <taxon>Schizaphis</taxon>
    </lineage>
</organism>
<evidence type="ECO:0000259" key="2">
    <source>
        <dbReference type="SMART" id="SM00596"/>
    </source>
</evidence>
<feature type="compositionally biased region" description="Low complexity" evidence="1">
    <location>
        <begin position="1"/>
        <end position="21"/>
    </location>
</feature>
<feature type="region of interest" description="Disordered" evidence="1">
    <location>
        <begin position="1"/>
        <end position="25"/>
    </location>
</feature>